<comment type="pathway">
    <text evidence="1 8">Cofactor biosynthesis; tetrahydrofolate biosynthesis; 5,6,7,8-tetrahydrofolate from 7,8-dihydrofolate: step 1/1.</text>
</comment>
<evidence type="ECO:0000256" key="9">
    <source>
        <dbReference type="RuleBase" id="RU004474"/>
    </source>
</evidence>
<dbReference type="PROSITE" id="PS00075">
    <property type="entry name" value="DHFR_1"/>
    <property type="match status" value="1"/>
</dbReference>
<dbReference type="PRINTS" id="PR00070">
    <property type="entry name" value="DHFR"/>
</dbReference>
<evidence type="ECO:0000256" key="5">
    <source>
        <dbReference type="ARBA" id="ARBA00022857"/>
    </source>
</evidence>
<keyword evidence="6 8" id="KW-0560">Oxidoreductase</keyword>
<evidence type="ECO:0000256" key="2">
    <source>
        <dbReference type="ARBA" id="ARBA00009539"/>
    </source>
</evidence>
<dbReference type="EMBL" id="JABCSC020000001">
    <property type="protein sequence ID" value="NSL53994.1"/>
    <property type="molecule type" value="Genomic_DNA"/>
</dbReference>
<dbReference type="SUPFAM" id="SSF53597">
    <property type="entry name" value="Dihydrofolate reductase-like"/>
    <property type="match status" value="1"/>
</dbReference>
<evidence type="ECO:0000259" key="10">
    <source>
        <dbReference type="PROSITE" id="PS51330"/>
    </source>
</evidence>
<evidence type="ECO:0000256" key="4">
    <source>
        <dbReference type="ARBA" id="ARBA00022563"/>
    </source>
</evidence>
<keyword evidence="4 8" id="KW-0554">One-carbon metabolism</keyword>
<dbReference type="PROSITE" id="PS51330">
    <property type="entry name" value="DHFR_2"/>
    <property type="match status" value="1"/>
</dbReference>
<reference evidence="11 12" key="1">
    <citation type="submission" date="2020-06" db="EMBL/GenBank/DDBJ databases">
        <title>Draft genome of Uliginosibacterium sp. IMCC34675.</title>
        <authorList>
            <person name="Song J."/>
        </authorList>
    </citation>
    <scope>NUCLEOTIDE SEQUENCE [LARGE SCALE GENOMIC DNA]</scope>
    <source>
        <strain evidence="11 12">IMCC34675</strain>
    </source>
</reference>
<dbReference type="CDD" id="cd00209">
    <property type="entry name" value="DHFR"/>
    <property type="match status" value="1"/>
</dbReference>
<dbReference type="Pfam" id="PF00186">
    <property type="entry name" value="DHFR_1"/>
    <property type="match status" value="1"/>
</dbReference>
<evidence type="ECO:0000313" key="12">
    <source>
        <dbReference type="Proteomes" id="UP000778523"/>
    </source>
</evidence>
<comment type="function">
    <text evidence="7 8">Key enzyme in folate metabolism. Catalyzes an essential reaction for de novo glycine and purine synthesis, and for DNA precursor synthesis.</text>
</comment>
<organism evidence="11 12">
    <name type="scientific">Uliginosibacterium aquaticum</name>
    <dbReference type="NCBI Taxonomy" id="2731212"/>
    <lineage>
        <taxon>Bacteria</taxon>
        <taxon>Pseudomonadati</taxon>
        <taxon>Pseudomonadota</taxon>
        <taxon>Betaproteobacteria</taxon>
        <taxon>Rhodocyclales</taxon>
        <taxon>Zoogloeaceae</taxon>
        <taxon>Uliginosibacterium</taxon>
    </lineage>
</organism>
<keyword evidence="12" id="KW-1185">Reference proteome</keyword>
<comment type="similarity">
    <text evidence="2 8 9">Belongs to the dihydrofolate reductase family.</text>
</comment>
<evidence type="ECO:0000256" key="7">
    <source>
        <dbReference type="ARBA" id="ARBA00025067"/>
    </source>
</evidence>
<accession>A0ABX2IH83</accession>
<dbReference type="PANTHER" id="PTHR48069">
    <property type="entry name" value="DIHYDROFOLATE REDUCTASE"/>
    <property type="match status" value="1"/>
</dbReference>
<dbReference type="RefSeq" id="WP_170020374.1">
    <property type="nucleotide sequence ID" value="NZ_JABCSC020000001.1"/>
</dbReference>
<dbReference type="PANTHER" id="PTHR48069:SF3">
    <property type="entry name" value="DIHYDROFOLATE REDUCTASE"/>
    <property type="match status" value="1"/>
</dbReference>
<dbReference type="InterPro" id="IPR012259">
    <property type="entry name" value="DHFR"/>
</dbReference>
<dbReference type="Proteomes" id="UP000778523">
    <property type="component" value="Unassembled WGS sequence"/>
</dbReference>
<evidence type="ECO:0000256" key="6">
    <source>
        <dbReference type="ARBA" id="ARBA00023002"/>
    </source>
</evidence>
<gene>
    <name evidence="11" type="ORF">HJ583_003050</name>
</gene>
<sequence length="165" mass="18440">MLRPEIAVIVARARNGVIGRDNTLPWRLRDDLQQFKQRTLGCPIIMGRKTWESLPRILPGRQHVVISRQTQYAAEGATVVSSLDAAIAACGRAERIFVIGGAQIYAAALDLADVLWITEIDAAIEGDAHFPDFDSALFRETSREHFAASEQNQYAFDIVEYRRLA</sequence>
<comment type="catalytic activity">
    <reaction evidence="8">
        <text>(6S)-5,6,7,8-tetrahydrofolate + NADP(+) = 7,8-dihydrofolate + NADPH + H(+)</text>
        <dbReference type="Rhea" id="RHEA:15009"/>
        <dbReference type="ChEBI" id="CHEBI:15378"/>
        <dbReference type="ChEBI" id="CHEBI:57451"/>
        <dbReference type="ChEBI" id="CHEBI:57453"/>
        <dbReference type="ChEBI" id="CHEBI:57783"/>
        <dbReference type="ChEBI" id="CHEBI:58349"/>
        <dbReference type="EC" id="1.5.1.3"/>
    </reaction>
</comment>
<feature type="domain" description="DHFR" evidence="10">
    <location>
        <begin position="5"/>
        <end position="163"/>
    </location>
</feature>
<evidence type="ECO:0000256" key="1">
    <source>
        <dbReference type="ARBA" id="ARBA00004903"/>
    </source>
</evidence>
<evidence type="ECO:0000256" key="3">
    <source>
        <dbReference type="ARBA" id="ARBA00012856"/>
    </source>
</evidence>
<comment type="caution">
    <text evidence="11">The sequence shown here is derived from an EMBL/GenBank/DDBJ whole genome shotgun (WGS) entry which is preliminary data.</text>
</comment>
<dbReference type="PIRSF" id="PIRSF000194">
    <property type="entry name" value="DHFR"/>
    <property type="match status" value="1"/>
</dbReference>
<protein>
    <recommendedName>
        <fullName evidence="3 8">Dihydrofolate reductase</fullName>
        <ecNumber evidence="3 8">1.5.1.3</ecNumber>
    </recommendedName>
</protein>
<name>A0ABX2IH83_9RHOO</name>
<keyword evidence="5 8" id="KW-0521">NADP</keyword>
<dbReference type="InterPro" id="IPR001796">
    <property type="entry name" value="DHFR_dom"/>
</dbReference>
<evidence type="ECO:0000313" key="11">
    <source>
        <dbReference type="EMBL" id="NSL53994.1"/>
    </source>
</evidence>
<dbReference type="EC" id="1.5.1.3" evidence="3 8"/>
<dbReference type="Gene3D" id="3.40.430.10">
    <property type="entry name" value="Dihydrofolate Reductase, subunit A"/>
    <property type="match status" value="1"/>
</dbReference>
<dbReference type="InterPro" id="IPR024072">
    <property type="entry name" value="DHFR-like_dom_sf"/>
</dbReference>
<dbReference type="InterPro" id="IPR017925">
    <property type="entry name" value="DHFR_CS"/>
</dbReference>
<evidence type="ECO:0000256" key="8">
    <source>
        <dbReference type="PIRNR" id="PIRNR000194"/>
    </source>
</evidence>
<proteinExistence type="inferred from homology"/>